<dbReference type="InterPro" id="IPR040462">
    <property type="entry name" value="EARLY_FLOWERING_4"/>
</dbReference>
<dbReference type="GO" id="GO:0009649">
    <property type="term" value="P:entrainment of circadian clock"/>
    <property type="evidence" value="ECO:0007669"/>
    <property type="project" value="TreeGrafter"/>
</dbReference>
<dbReference type="OrthoDB" id="1895690at2759"/>
<evidence type="ECO:0000256" key="3">
    <source>
        <dbReference type="ARBA" id="ARBA00023108"/>
    </source>
</evidence>
<evidence type="ECO:0000259" key="5">
    <source>
        <dbReference type="Pfam" id="PF07011"/>
    </source>
</evidence>
<proteinExistence type="inferred from homology"/>
<dbReference type="Proteomes" id="UP000015453">
    <property type="component" value="Unassembled WGS sequence"/>
</dbReference>
<accession>S8E2R9</accession>
<keyword evidence="4" id="KW-0539">Nucleus</keyword>
<reference evidence="6 7" key="1">
    <citation type="journal article" date="2013" name="BMC Genomics">
        <title>The miniature genome of a carnivorous plant Genlisea aurea contains a low number of genes and short non-coding sequences.</title>
        <authorList>
            <person name="Leushkin E.V."/>
            <person name="Sutormin R.A."/>
            <person name="Nabieva E.R."/>
            <person name="Penin A.A."/>
            <person name="Kondrashov A.S."/>
            <person name="Logacheva M.D."/>
        </authorList>
    </citation>
    <scope>NUCLEOTIDE SEQUENCE [LARGE SCALE GENOMIC DNA]</scope>
</reference>
<feature type="non-terminal residue" evidence="6">
    <location>
        <position position="96"/>
    </location>
</feature>
<evidence type="ECO:0000313" key="7">
    <source>
        <dbReference type="Proteomes" id="UP000015453"/>
    </source>
</evidence>
<comment type="subcellular location">
    <subcellularLocation>
        <location evidence="1">Nucleus</location>
    </subcellularLocation>
</comment>
<dbReference type="GO" id="GO:0005634">
    <property type="term" value="C:nucleus"/>
    <property type="evidence" value="ECO:0007669"/>
    <property type="project" value="UniProtKB-SubCell"/>
</dbReference>
<dbReference type="EMBL" id="AUSU01003611">
    <property type="protein sequence ID" value="EPS66572.1"/>
    <property type="molecule type" value="Genomic_DNA"/>
</dbReference>
<evidence type="ECO:0000256" key="4">
    <source>
        <dbReference type="ARBA" id="ARBA00023242"/>
    </source>
</evidence>
<evidence type="ECO:0000256" key="1">
    <source>
        <dbReference type="ARBA" id="ARBA00004123"/>
    </source>
</evidence>
<name>S8E2R9_9LAMI</name>
<dbReference type="AlphaFoldDB" id="S8E2R9"/>
<keyword evidence="7" id="KW-1185">Reference proteome</keyword>
<dbReference type="PANTHER" id="PTHR33469">
    <property type="entry name" value="PROTEIN ELF4-LIKE 4"/>
    <property type="match status" value="1"/>
</dbReference>
<dbReference type="GO" id="GO:0048511">
    <property type="term" value="P:rhythmic process"/>
    <property type="evidence" value="ECO:0007669"/>
    <property type="project" value="UniProtKB-KW"/>
</dbReference>
<organism evidence="6 7">
    <name type="scientific">Genlisea aurea</name>
    <dbReference type="NCBI Taxonomy" id="192259"/>
    <lineage>
        <taxon>Eukaryota</taxon>
        <taxon>Viridiplantae</taxon>
        <taxon>Streptophyta</taxon>
        <taxon>Embryophyta</taxon>
        <taxon>Tracheophyta</taxon>
        <taxon>Spermatophyta</taxon>
        <taxon>Magnoliopsida</taxon>
        <taxon>eudicotyledons</taxon>
        <taxon>Gunneridae</taxon>
        <taxon>Pentapetalae</taxon>
        <taxon>asterids</taxon>
        <taxon>lamiids</taxon>
        <taxon>Lamiales</taxon>
        <taxon>Lentibulariaceae</taxon>
        <taxon>Genlisea</taxon>
    </lineage>
</organism>
<sequence length="96" mass="10877">DGGDNQAEEDYCRDPEAMEILNKNFAQVQPILDRNRTIIQQVNDSHAAAGTSASNSSMNARLIRELHENISLIARLYSDMSKRFIATVKERRRKTA</sequence>
<feature type="non-terminal residue" evidence="6">
    <location>
        <position position="1"/>
    </location>
</feature>
<protein>
    <submittedName>
        <fullName evidence="6">Early flowering 4</fullName>
    </submittedName>
</protein>
<comment type="caution">
    <text evidence="6">The sequence shown here is derived from an EMBL/GenBank/DDBJ whole genome shotgun (WGS) entry which is preliminary data.</text>
</comment>
<dbReference type="PANTHER" id="PTHR33469:SF5">
    <property type="entry name" value="PROTEIN EARLY FLOWERING 4"/>
    <property type="match status" value="1"/>
</dbReference>
<dbReference type="GO" id="GO:0042753">
    <property type="term" value="P:positive regulation of circadian rhythm"/>
    <property type="evidence" value="ECO:0007669"/>
    <property type="project" value="InterPro"/>
</dbReference>
<gene>
    <name evidence="6" type="ORF">M569_08205</name>
</gene>
<keyword evidence="3" id="KW-0090">Biological rhythms</keyword>
<evidence type="ECO:0000313" key="6">
    <source>
        <dbReference type="EMBL" id="EPS66572.1"/>
    </source>
</evidence>
<evidence type="ECO:0000256" key="2">
    <source>
        <dbReference type="ARBA" id="ARBA00009514"/>
    </source>
</evidence>
<comment type="similarity">
    <text evidence="2">Belongs to the EARLY FLOWERING 4 family.</text>
</comment>
<feature type="domain" description="Protein EARLY FLOWERING 4" evidence="5">
    <location>
        <begin position="14"/>
        <end position="94"/>
    </location>
</feature>
<dbReference type="Pfam" id="PF07011">
    <property type="entry name" value="Elf4"/>
    <property type="match status" value="1"/>
</dbReference>
<dbReference type="InterPro" id="IPR009741">
    <property type="entry name" value="EARLY_FLOWERING_4_dom"/>
</dbReference>